<dbReference type="Pfam" id="PF03493">
    <property type="entry name" value="BK_channel_a"/>
    <property type="match status" value="1"/>
</dbReference>
<dbReference type="Pfam" id="PF22614">
    <property type="entry name" value="Slo-like_RCK"/>
    <property type="match status" value="2"/>
</dbReference>
<evidence type="ECO:0000256" key="5">
    <source>
        <dbReference type="ARBA" id="ARBA00022826"/>
    </source>
</evidence>
<feature type="transmembrane region" description="Helical" evidence="13">
    <location>
        <begin position="33"/>
        <end position="57"/>
    </location>
</feature>
<evidence type="ECO:0000256" key="11">
    <source>
        <dbReference type="ARBA" id="ARBA00029579"/>
    </source>
</evidence>
<dbReference type="InterPro" id="IPR047871">
    <property type="entry name" value="K_chnl_Slo-like"/>
</dbReference>
<keyword evidence="5" id="KW-0631">Potassium channel</keyword>
<feature type="compositionally biased region" description="Polar residues" evidence="12">
    <location>
        <begin position="680"/>
        <end position="701"/>
    </location>
</feature>
<dbReference type="InterPro" id="IPR027359">
    <property type="entry name" value="Volt_channel_dom_sf"/>
</dbReference>
<proteinExistence type="predicted"/>
<dbReference type="OrthoDB" id="297496at2759"/>
<dbReference type="InterPro" id="IPR003929">
    <property type="entry name" value="K_chnl_BK_asu"/>
</dbReference>
<feature type="transmembrane region" description="Helical" evidence="13">
    <location>
        <begin position="334"/>
        <end position="351"/>
    </location>
</feature>
<dbReference type="SUPFAM" id="SSF81324">
    <property type="entry name" value="Voltage-gated potassium channels"/>
    <property type="match status" value="1"/>
</dbReference>
<dbReference type="PANTHER" id="PTHR10027">
    <property type="entry name" value="CALCIUM-ACTIVATED POTASSIUM CHANNEL ALPHA CHAIN"/>
    <property type="match status" value="1"/>
</dbReference>
<keyword evidence="9 13" id="KW-0472">Membrane</keyword>
<dbReference type="Gene3D" id="3.40.50.720">
    <property type="entry name" value="NAD(P)-binding Rossmann-like Domain"/>
    <property type="match status" value="2"/>
</dbReference>
<dbReference type="VEuPathDB" id="FungiDB:SeMB42_g06350"/>
<feature type="region of interest" description="Disordered" evidence="12">
    <location>
        <begin position="1"/>
        <end position="24"/>
    </location>
</feature>
<keyword evidence="6" id="KW-0630">Potassium</keyword>
<dbReference type="InterPro" id="IPR036291">
    <property type="entry name" value="NAD(P)-bd_dom_sf"/>
</dbReference>
<evidence type="ECO:0000256" key="6">
    <source>
        <dbReference type="ARBA" id="ARBA00022958"/>
    </source>
</evidence>
<keyword evidence="3" id="KW-0633">Potassium transport</keyword>
<evidence type="ECO:0000256" key="7">
    <source>
        <dbReference type="ARBA" id="ARBA00022989"/>
    </source>
</evidence>
<evidence type="ECO:0000259" key="14">
    <source>
        <dbReference type="Pfam" id="PF00520"/>
    </source>
</evidence>
<evidence type="ECO:0000259" key="16">
    <source>
        <dbReference type="Pfam" id="PF22614"/>
    </source>
</evidence>
<name>A0A507CJ40_9FUNG</name>
<dbReference type="Gene3D" id="1.20.120.350">
    <property type="entry name" value="Voltage-gated potassium channels. Chain C"/>
    <property type="match status" value="1"/>
</dbReference>
<evidence type="ECO:0000256" key="8">
    <source>
        <dbReference type="ARBA" id="ARBA00023065"/>
    </source>
</evidence>
<feature type="transmembrane region" description="Helical" evidence="13">
    <location>
        <begin position="358"/>
        <end position="375"/>
    </location>
</feature>
<evidence type="ECO:0000256" key="10">
    <source>
        <dbReference type="ARBA" id="ARBA00023303"/>
    </source>
</evidence>
<feature type="transmembrane region" description="Helical" evidence="13">
    <location>
        <begin position="261"/>
        <end position="282"/>
    </location>
</feature>
<evidence type="ECO:0000256" key="13">
    <source>
        <dbReference type="SAM" id="Phobius"/>
    </source>
</evidence>
<keyword evidence="10" id="KW-0407">Ion channel</keyword>
<evidence type="ECO:0000313" key="18">
    <source>
        <dbReference type="EMBL" id="TPX39667.1"/>
    </source>
</evidence>
<evidence type="ECO:0000256" key="12">
    <source>
        <dbReference type="SAM" id="MobiDB-lite"/>
    </source>
</evidence>
<dbReference type="EMBL" id="QEAM01000456">
    <property type="protein sequence ID" value="TPX39667.1"/>
    <property type="molecule type" value="Genomic_DNA"/>
</dbReference>
<evidence type="ECO:0000313" key="19">
    <source>
        <dbReference type="Proteomes" id="UP000317494"/>
    </source>
</evidence>
<evidence type="ECO:0000256" key="4">
    <source>
        <dbReference type="ARBA" id="ARBA00022692"/>
    </source>
</evidence>
<evidence type="ECO:0000256" key="3">
    <source>
        <dbReference type="ARBA" id="ARBA00022538"/>
    </source>
</evidence>
<evidence type="ECO:0000256" key="1">
    <source>
        <dbReference type="ARBA" id="ARBA00004141"/>
    </source>
</evidence>
<dbReference type="GO" id="GO:0016020">
    <property type="term" value="C:membrane"/>
    <property type="evidence" value="ECO:0007669"/>
    <property type="project" value="UniProtKB-SubCell"/>
</dbReference>
<feature type="transmembrane region" description="Helical" evidence="13">
    <location>
        <begin position="210"/>
        <end position="227"/>
    </location>
</feature>
<dbReference type="PRINTS" id="PR00169">
    <property type="entry name" value="KCHANNEL"/>
</dbReference>
<feature type="domain" description="RCK N-terminal" evidence="16">
    <location>
        <begin position="746"/>
        <end position="862"/>
    </location>
</feature>
<feature type="transmembrane region" description="Helical" evidence="13">
    <location>
        <begin position="294"/>
        <end position="314"/>
    </location>
</feature>
<evidence type="ECO:0000313" key="17">
    <source>
        <dbReference type="EMBL" id="TPX39479.1"/>
    </source>
</evidence>
<dbReference type="AlphaFoldDB" id="A0A507CJ40"/>
<evidence type="ECO:0000259" key="15">
    <source>
        <dbReference type="Pfam" id="PF03493"/>
    </source>
</evidence>
<keyword evidence="7 13" id="KW-1133">Transmembrane helix</keyword>
<dbReference type="InterPro" id="IPR003148">
    <property type="entry name" value="RCK_N"/>
</dbReference>
<evidence type="ECO:0000256" key="2">
    <source>
        <dbReference type="ARBA" id="ARBA00022448"/>
    </source>
</evidence>
<comment type="caution">
    <text evidence="17">The sequence shown here is derived from an EMBL/GenBank/DDBJ whole genome shotgun (WGS) entry which is preliminary data.</text>
</comment>
<feature type="domain" description="Ion transport" evidence="14">
    <location>
        <begin position="177"/>
        <end position="370"/>
    </location>
</feature>
<dbReference type="Proteomes" id="UP000320475">
    <property type="component" value="Unassembled WGS sequence"/>
</dbReference>
<dbReference type="Pfam" id="PF00520">
    <property type="entry name" value="Ion_trans"/>
    <property type="match status" value="1"/>
</dbReference>
<reference evidence="19 20" key="1">
    <citation type="journal article" date="2019" name="Sci. Rep.">
        <title>Comparative genomics of chytrid fungi reveal insights into the obligate biotrophic and pathogenic lifestyle of Synchytrium endobioticum.</title>
        <authorList>
            <person name="van de Vossenberg B.T.L.H."/>
            <person name="Warris S."/>
            <person name="Nguyen H.D.T."/>
            <person name="van Gent-Pelzer M.P.E."/>
            <person name="Joly D.L."/>
            <person name="van de Geest H.C."/>
            <person name="Bonants P.J.M."/>
            <person name="Smith D.S."/>
            <person name="Levesque C.A."/>
            <person name="van der Lee T.A.J."/>
        </authorList>
    </citation>
    <scope>NUCLEOTIDE SEQUENCE [LARGE SCALE GENOMIC DNA]</scope>
    <source>
        <strain evidence="18 20">LEV6574</strain>
        <strain evidence="17 19">MB42</strain>
    </source>
</reference>
<gene>
    <name evidence="18" type="ORF">SeLEV6574_g07066</name>
    <name evidence="17" type="ORF">SeMB42_g06350</name>
</gene>
<dbReference type="InterPro" id="IPR005821">
    <property type="entry name" value="Ion_trans_dom"/>
</dbReference>
<accession>A0A507CJ40</accession>
<keyword evidence="8" id="KW-0406">Ion transport</keyword>
<dbReference type="PANTHER" id="PTHR10027:SF10">
    <property type="entry name" value="SLOWPOKE 2, ISOFORM D"/>
    <property type="match status" value="1"/>
</dbReference>
<dbReference type="Proteomes" id="UP000317494">
    <property type="component" value="Unassembled WGS sequence"/>
</dbReference>
<organism evidence="17 19">
    <name type="scientific">Synchytrium endobioticum</name>
    <dbReference type="NCBI Taxonomy" id="286115"/>
    <lineage>
        <taxon>Eukaryota</taxon>
        <taxon>Fungi</taxon>
        <taxon>Fungi incertae sedis</taxon>
        <taxon>Chytridiomycota</taxon>
        <taxon>Chytridiomycota incertae sedis</taxon>
        <taxon>Chytridiomycetes</taxon>
        <taxon>Synchytriales</taxon>
        <taxon>Synchytriaceae</taxon>
        <taxon>Synchytrium</taxon>
    </lineage>
</organism>
<feature type="domain" description="Calcium-activated potassium channel BK alpha subunit" evidence="15">
    <location>
        <begin position="539"/>
        <end position="629"/>
    </location>
</feature>
<keyword evidence="19" id="KW-1185">Reference proteome</keyword>
<protein>
    <recommendedName>
        <fullName evidence="11">BK channel</fullName>
    </recommendedName>
</protein>
<feature type="region of interest" description="Disordered" evidence="12">
    <location>
        <begin position="680"/>
        <end position="703"/>
    </location>
</feature>
<dbReference type="GO" id="GO:0005267">
    <property type="term" value="F:potassium channel activity"/>
    <property type="evidence" value="ECO:0007669"/>
    <property type="project" value="UniProtKB-KW"/>
</dbReference>
<dbReference type="EMBL" id="QEAN01000351">
    <property type="protein sequence ID" value="TPX39479.1"/>
    <property type="molecule type" value="Genomic_DNA"/>
</dbReference>
<evidence type="ECO:0000313" key="20">
    <source>
        <dbReference type="Proteomes" id="UP000320475"/>
    </source>
</evidence>
<keyword evidence="2" id="KW-0813">Transport</keyword>
<dbReference type="Gene3D" id="1.10.287.70">
    <property type="match status" value="1"/>
</dbReference>
<dbReference type="SUPFAM" id="SSF51735">
    <property type="entry name" value="NAD(P)-binding Rossmann-fold domains"/>
    <property type="match status" value="1"/>
</dbReference>
<keyword evidence="4 13" id="KW-0812">Transmembrane</keyword>
<feature type="domain" description="RCK N-terminal" evidence="16">
    <location>
        <begin position="399"/>
        <end position="521"/>
    </location>
</feature>
<sequence>MSLADNDTTLVLPDDSSGDDSTLTDNLPPETRLLIYNFVLFSPFILIPAFIVGARLCRYAIRLVRAKLDKSDENEEDLLQDPLGELGLSIGTDDETLKEARRLRLEMRRLKALQREALNGSDARSPDEPREKENLSQIRIQLASFGKKTQTTWNQKLSPEAVRRFFDGTRYGRLWMMFQVLCTVISIINYIILTYRVVREEHRNIKRLDLFLTFVFLSDYIISMYMAEDRLQFYVHPMSLIDLLSILPPIVYYIVKDVSSSVWFLGLIRIFRATRILRTYRLLSFSQSEESRELAILGLTFVNFLFLSASIINALESLELNHGPPTLTTWHDSLYYIMVTFSTIGFGDLTPSSTVSRGVVMVLIVVMIIFVPLQTSRLSEIYNSTSYYQRQKYVPDMRHAHVVVSGPGVSFAAMADFCREYFTADPHGHVVILCPDEPDFEIRRLLRHPNYRQRLYYLAGSTLNVGDLKRAGADFATAFFLLSGDNVAETGMQDGTRLRSDAHVLMQTLTVKTAFPRVPVFAQVQETRTAELAVHCGCDRVLCLDEIKMALLARDCLVPGTLAMLQNLVHTYARREQSPKSGDLWIKEYTIGATNQLSSLKVPSGLIGVYFKEAAAMIYSEVGATLIGVLPASSNLIALNPGHAYCIKPDDVLVCIAESNTEVVLRIMLHFETKPTSNPFNLPQKTVADSESSSVSKNAQESRLGKAAVSNRWGSLHLLKPKSEDRDASIRSPASIEADVNMISGLSNHIILCGCVRARGLRHLIHCIRSAEADRVEVTPIVILVEELPDTTQSIWDDITSYRRVHLLQGTPLKRQSLVVAGIGTCRRIVIFQTSVGDNAQSALADANSIFIVKLIQEEWPAAAFLVELSSGSNTRYFSVEVLKASLSRQETTAMLRDYALGTRERLALYYRSRTKAAKESDMMLRLWKFISGVRPTSSHSDTAKSDVAKRSYTRLNDNETFTGPIPSDDSQGTSLTMNQLAKFEEEAELTESGLSAFPSYQFDAQFAAGRVATAALAHSLLCQTYLRPYAIDVIAHLTATIIHMKVPPSLVGKTYGELVLYHLYRDVVVVGLFRGGAGWEAKRQQHTSGTTANDRNDAAQADSALAAWSAALHESNSPSKLAEDLTTKLPYVYTNCRGYEVVSQNDLVFALPSAA</sequence>
<evidence type="ECO:0000256" key="9">
    <source>
        <dbReference type="ARBA" id="ARBA00023136"/>
    </source>
</evidence>
<comment type="subcellular location">
    <subcellularLocation>
        <location evidence="1">Membrane</location>
        <topology evidence="1">Multi-pass membrane protein</topology>
    </subcellularLocation>
</comment>
<feature type="transmembrane region" description="Helical" evidence="13">
    <location>
        <begin position="174"/>
        <end position="198"/>
    </location>
</feature>